<evidence type="ECO:0000256" key="2">
    <source>
        <dbReference type="ARBA" id="ARBA00008779"/>
    </source>
</evidence>
<evidence type="ECO:0000256" key="5">
    <source>
        <dbReference type="ARBA" id="ARBA00022801"/>
    </source>
</evidence>
<comment type="similarity">
    <text evidence="2">Belongs to the sulfatase family.</text>
</comment>
<evidence type="ECO:0000313" key="10">
    <source>
        <dbReference type="EMBL" id="BCX49242.1"/>
    </source>
</evidence>
<feature type="domain" description="Sulfatase N-terminal" evidence="9">
    <location>
        <begin position="30"/>
        <end position="365"/>
    </location>
</feature>
<keyword evidence="5" id="KW-0378">Hydrolase</keyword>
<protein>
    <submittedName>
        <fullName evidence="10">Iduronate-2-sulfatase</fullName>
    </submittedName>
</protein>
<gene>
    <name evidence="10" type="ORF">HAHE_31500</name>
</gene>
<feature type="region of interest" description="Disordered" evidence="7">
    <location>
        <begin position="141"/>
        <end position="169"/>
    </location>
</feature>
<name>A0ABN6H6F1_9BACT</name>
<dbReference type="Pfam" id="PF00884">
    <property type="entry name" value="Sulfatase"/>
    <property type="match status" value="1"/>
</dbReference>
<feature type="chain" id="PRO_5046020905" evidence="8">
    <location>
        <begin position="26"/>
        <end position="465"/>
    </location>
</feature>
<proteinExistence type="inferred from homology"/>
<evidence type="ECO:0000256" key="3">
    <source>
        <dbReference type="ARBA" id="ARBA00022723"/>
    </source>
</evidence>
<keyword evidence="6" id="KW-0106">Calcium</keyword>
<dbReference type="PANTHER" id="PTHR45953:SF1">
    <property type="entry name" value="IDURONATE 2-SULFATASE"/>
    <property type="match status" value="1"/>
</dbReference>
<dbReference type="SUPFAM" id="SSF53649">
    <property type="entry name" value="Alkaline phosphatase-like"/>
    <property type="match status" value="1"/>
</dbReference>
<evidence type="ECO:0000313" key="11">
    <source>
        <dbReference type="Proteomes" id="UP001374893"/>
    </source>
</evidence>
<feature type="signal peptide" evidence="8">
    <location>
        <begin position="1"/>
        <end position="25"/>
    </location>
</feature>
<evidence type="ECO:0000256" key="8">
    <source>
        <dbReference type="SAM" id="SignalP"/>
    </source>
</evidence>
<reference evidence="10 11" key="1">
    <citation type="submission" date="2021-06" db="EMBL/GenBank/DDBJ databases">
        <title>Complete genome of Haloferula helveola possessing various polysaccharide degrading enzymes.</title>
        <authorList>
            <person name="Takami H."/>
            <person name="Huang C."/>
            <person name="Hamasaki K."/>
        </authorList>
    </citation>
    <scope>NUCLEOTIDE SEQUENCE [LARGE SCALE GENOMIC DNA]</scope>
    <source>
        <strain evidence="10 11">CN-1</strain>
    </source>
</reference>
<keyword evidence="11" id="KW-1185">Reference proteome</keyword>
<keyword evidence="3" id="KW-0479">Metal-binding</keyword>
<dbReference type="Proteomes" id="UP001374893">
    <property type="component" value="Chromosome"/>
</dbReference>
<keyword evidence="4 8" id="KW-0732">Signal</keyword>
<dbReference type="InterPro" id="IPR035874">
    <property type="entry name" value="IDS"/>
</dbReference>
<comment type="cofactor">
    <cofactor evidence="1">
        <name>Ca(2+)</name>
        <dbReference type="ChEBI" id="CHEBI:29108"/>
    </cofactor>
</comment>
<dbReference type="RefSeq" id="WP_338685750.1">
    <property type="nucleotide sequence ID" value="NZ_AP024702.1"/>
</dbReference>
<accession>A0ABN6H6F1</accession>
<dbReference type="InterPro" id="IPR000917">
    <property type="entry name" value="Sulfatase_N"/>
</dbReference>
<sequence length="465" mass="52030">MKISAKLLPICLAGFFLIGARSAGAEERMNVLLLIADDLNTWILEKPERYSGKVIAPNLKKLSESGLVFTHAYTASPFCVPSRTSMFSGVSPHKSGVYHNQSNVAASAPLKTAQSLFETFSGAGYSMYGYGKITHGWRGKDVWDDKQGHKRDPRPPGAPVQSVGKGEQDWGPIHLAEDEMNDTGGANRAIAILKQEHEGPFFLAYGTFNPHMAWFVPQKYFEMFPMDEVRTPKLNPDDFDDIPPLGDEVVGGKRGFTQAVLDAGLHKSAVQAYLATTAYVDVQHGRVLDALAKSPYRDNTIVIFISDHGFHLAEKDHWQKGTLWEEATNSMLMCRVPGMTKPGRVTERCVSLQDLYPTLLDLCGIPRPAHVDGKSLVPVLKNPDVDWRSTAISYLYDQYASIRTEQFRYIRYKDGQQELYDHRKDPHEWKNEVGNPEYAEALEMLNSELPAVGDMAKQLVRGRRQ</sequence>
<dbReference type="CDD" id="cd16030">
    <property type="entry name" value="iduronate-2-sulfatase"/>
    <property type="match status" value="1"/>
</dbReference>
<dbReference type="EMBL" id="AP024702">
    <property type="protein sequence ID" value="BCX49242.1"/>
    <property type="molecule type" value="Genomic_DNA"/>
</dbReference>
<evidence type="ECO:0000256" key="7">
    <source>
        <dbReference type="SAM" id="MobiDB-lite"/>
    </source>
</evidence>
<evidence type="ECO:0000256" key="4">
    <source>
        <dbReference type="ARBA" id="ARBA00022729"/>
    </source>
</evidence>
<organism evidence="10 11">
    <name type="scientific">Haloferula helveola</name>
    <dbReference type="NCBI Taxonomy" id="490095"/>
    <lineage>
        <taxon>Bacteria</taxon>
        <taxon>Pseudomonadati</taxon>
        <taxon>Verrucomicrobiota</taxon>
        <taxon>Verrucomicrobiia</taxon>
        <taxon>Verrucomicrobiales</taxon>
        <taxon>Verrucomicrobiaceae</taxon>
        <taxon>Haloferula</taxon>
    </lineage>
</organism>
<dbReference type="Gene3D" id="3.40.720.10">
    <property type="entry name" value="Alkaline Phosphatase, subunit A"/>
    <property type="match status" value="1"/>
</dbReference>
<dbReference type="InterPro" id="IPR017850">
    <property type="entry name" value="Alkaline_phosphatase_core_sf"/>
</dbReference>
<evidence type="ECO:0000259" key="9">
    <source>
        <dbReference type="Pfam" id="PF00884"/>
    </source>
</evidence>
<evidence type="ECO:0000256" key="1">
    <source>
        <dbReference type="ARBA" id="ARBA00001913"/>
    </source>
</evidence>
<dbReference type="PANTHER" id="PTHR45953">
    <property type="entry name" value="IDURONATE 2-SULFATASE"/>
    <property type="match status" value="1"/>
</dbReference>
<evidence type="ECO:0000256" key="6">
    <source>
        <dbReference type="ARBA" id="ARBA00022837"/>
    </source>
</evidence>